<reference evidence="15 16" key="1">
    <citation type="submission" date="2019-03" db="EMBL/GenBank/DDBJ databases">
        <title>Genomic Encyclopedia of Archaeal and Bacterial Type Strains, Phase II (KMG-II): from individual species to whole genera.</title>
        <authorList>
            <person name="Goeker M."/>
        </authorList>
    </citation>
    <scope>NUCLEOTIDE SEQUENCE [LARGE SCALE GENOMIC DNA]</scope>
    <source>
        <strain evidence="15 16">DSM 27697</strain>
    </source>
</reference>
<evidence type="ECO:0000256" key="5">
    <source>
        <dbReference type="ARBA" id="ARBA00022989"/>
    </source>
</evidence>
<feature type="transmembrane region" description="Helical" evidence="9">
    <location>
        <begin position="672"/>
        <end position="692"/>
    </location>
</feature>
<dbReference type="SUPFAM" id="SSF82861">
    <property type="entry name" value="Mechanosensitive channel protein MscS (YggB), transmembrane region"/>
    <property type="match status" value="1"/>
</dbReference>
<sequence>MVNTLRPTQGLSLLFGLLLFIFAGINSTQAALPASSAIASQLEKLKPDDTSPSTQALREAYEKTKSALESLHDLEQRTQTLNEQIARQPEELQKLRDQLAQPPQELDLSAAINDVDHLEQQVIQTKAELVQQEQLRDELDKAVQKNDEQLINLRAELAHLKQSPPPSENLGSDLPDNLREARRTLEEVLTQEQAKRAQTLELELLVLPGENELSQLRLALARRKVSQLSDALDKMQSALGRQRRDELESTLASVQPAPDDLPEPLAKVSQQNQSDSDVLRRLVRDLETSNNRQRDLESRLSQIGERYRLVQQQLELDIPQLSADLHRFARQLIRPIDLETTRADISRLRLAKLNGDRDLLNTKQLKADPPDEVKALDQDALDQYDRIMENRVRLLEQIQQSRQQLINVRSQMLSTQQQINEQLQQARTLVDQHLLWQPTIAPISGQWLSDLFQGLGQLRDRLAEFNSEISLLRGQLPFWLVIAIPLLLAVLSVMLRRYFKANRERWHDNIGRVTQDRFSRTLKLLVGAPIIAAPIPVLALLLHSDLNPAHPLHDPISPLLLVIAAFVFIAQCIRGWLTTPYGLLSAHLDIPVQLCRILNREVQILCFVSLPLLAGLIIADGIEEQALLSSGGRLLFLLLTLTLTRFWWVMWKTSNAFNQLSSEPRWWQDSRLWIGGMIGFNLVMFGLGLAGFLFGALFLMLIFAVVILQVALVFMFYRLGVRWLLVEERRLAFKQALEKRAEQLAARENQEEEAPVEENYYDLKTISLQTRTLLKISSIALLVLGLWLTMGDALPTLHILDRVPLWNTYQSTPDGQVLEAITLADIAGGLLILGLTLLAAYNLPGLVELLVLRHINLTPGSNFAITTLLKYSLILVGTMSGVSQFGLEWSKLQWLVAALGVGLGFGLQEIVANFVSGIILLFEKPIRIGDTVTIGDVTGNVSRIQIRATTLVDWDNKEVIIPNKTFITERLINWSLTDATTRIVLTVGAAYGSDTQKVKELLIQAAEEHPEVLEDPEPSAYFRAFGESSLDFDLRVYVSRMEDRIPVTDGLNHRIDQLFKDAGIEIAFPQLDVHLFRTPPNVTKS</sequence>
<dbReference type="RefSeq" id="WP_132294512.1">
    <property type="nucleotide sequence ID" value="NZ_SMFU01000010.1"/>
</dbReference>
<dbReference type="Pfam" id="PF21088">
    <property type="entry name" value="MS_channel_1st"/>
    <property type="match status" value="1"/>
</dbReference>
<organism evidence="15 16">
    <name type="scientific">Marinobacterium mangrovicola</name>
    <dbReference type="NCBI Taxonomy" id="1476959"/>
    <lineage>
        <taxon>Bacteria</taxon>
        <taxon>Pseudomonadati</taxon>
        <taxon>Pseudomonadota</taxon>
        <taxon>Gammaproteobacteria</taxon>
        <taxon>Oceanospirillales</taxon>
        <taxon>Oceanospirillaceae</taxon>
        <taxon>Marinobacterium</taxon>
    </lineage>
</organism>
<feature type="transmembrane region" description="Helical" evidence="9">
    <location>
        <begin position="894"/>
        <end position="922"/>
    </location>
</feature>
<dbReference type="Gene3D" id="1.10.287.1260">
    <property type="match status" value="1"/>
</dbReference>
<dbReference type="InterPro" id="IPR011014">
    <property type="entry name" value="MscS_channel_TM-2"/>
</dbReference>
<feature type="transmembrane region" description="Helical" evidence="9">
    <location>
        <begin position="524"/>
        <end position="544"/>
    </location>
</feature>
<feature type="transmembrane region" description="Helical" evidence="9">
    <location>
        <begin position="476"/>
        <end position="495"/>
    </location>
</feature>
<feature type="coiled-coil region" evidence="7">
    <location>
        <begin position="108"/>
        <end position="238"/>
    </location>
</feature>
<evidence type="ECO:0000256" key="2">
    <source>
        <dbReference type="ARBA" id="ARBA00008017"/>
    </source>
</evidence>
<dbReference type="EMBL" id="SMFU01000010">
    <property type="protein sequence ID" value="TCK04728.1"/>
    <property type="molecule type" value="Genomic_DNA"/>
</dbReference>
<feature type="transmembrane region" description="Helical" evidence="9">
    <location>
        <begin position="698"/>
        <end position="720"/>
    </location>
</feature>
<evidence type="ECO:0000256" key="3">
    <source>
        <dbReference type="ARBA" id="ARBA00022475"/>
    </source>
</evidence>
<evidence type="ECO:0000259" key="11">
    <source>
        <dbReference type="Pfam" id="PF12794"/>
    </source>
</evidence>
<keyword evidence="5 9" id="KW-1133">Transmembrane helix</keyword>
<dbReference type="SUPFAM" id="SSF82689">
    <property type="entry name" value="Mechanosensitive channel protein MscS (YggB), C-terminal domain"/>
    <property type="match status" value="1"/>
</dbReference>
<feature type="domain" description="Mechanosensitive ion channel MscS porin" evidence="12">
    <location>
        <begin position="41"/>
        <end position="254"/>
    </location>
</feature>
<comment type="similarity">
    <text evidence="2">Belongs to the MscS (TC 1.A.23) family.</text>
</comment>
<feature type="transmembrane region" description="Helical" evidence="9">
    <location>
        <begin position="556"/>
        <end position="577"/>
    </location>
</feature>
<feature type="transmembrane region" description="Helical" evidence="9">
    <location>
        <begin position="862"/>
        <end position="882"/>
    </location>
</feature>
<dbReference type="InterPro" id="IPR010920">
    <property type="entry name" value="LSM_dom_sf"/>
</dbReference>
<feature type="transmembrane region" description="Helical" evidence="9">
    <location>
        <begin position="634"/>
        <end position="651"/>
    </location>
</feature>
<evidence type="ECO:0000259" key="10">
    <source>
        <dbReference type="Pfam" id="PF00924"/>
    </source>
</evidence>
<keyword evidence="7" id="KW-0175">Coiled coil</keyword>
<dbReference type="Pfam" id="PF12794">
    <property type="entry name" value="MscS_TM"/>
    <property type="match status" value="1"/>
</dbReference>
<feature type="domain" description="Mechanosensitive ion channel inner membrane" evidence="11">
    <location>
        <begin position="481"/>
        <end position="806"/>
    </location>
</feature>
<dbReference type="SUPFAM" id="SSF50182">
    <property type="entry name" value="Sm-like ribonucleoproteins"/>
    <property type="match status" value="1"/>
</dbReference>
<evidence type="ECO:0000313" key="16">
    <source>
        <dbReference type="Proteomes" id="UP000294546"/>
    </source>
</evidence>
<evidence type="ECO:0000256" key="1">
    <source>
        <dbReference type="ARBA" id="ARBA00004651"/>
    </source>
</evidence>
<dbReference type="OrthoDB" id="9799209at2"/>
<comment type="subcellular location">
    <subcellularLocation>
        <location evidence="1">Cell membrane</location>
        <topology evidence="1">Multi-pass membrane protein</topology>
    </subcellularLocation>
</comment>
<protein>
    <submittedName>
        <fullName evidence="15">Potassium efflux system protein</fullName>
    </submittedName>
</protein>
<accession>A0A4R1GAH3</accession>
<feature type="domain" description="Mechanosensitive ion channel transmembrane helices 2/3" evidence="14">
    <location>
        <begin position="867"/>
        <end position="908"/>
    </location>
</feature>
<proteinExistence type="inferred from homology"/>
<feature type="transmembrane region" description="Helical" evidence="9">
    <location>
        <begin position="779"/>
        <end position="800"/>
    </location>
</feature>
<name>A0A4R1GAH3_9GAMM</name>
<dbReference type="InterPro" id="IPR049278">
    <property type="entry name" value="MS_channel_C"/>
</dbReference>
<dbReference type="GO" id="GO:0005886">
    <property type="term" value="C:plasma membrane"/>
    <property type="evidence" value="ECO:0007669"/>
    <property type="project" value="UniProtKB-SubCell"/>
</dbReference>
<dbReference type="Proteomes" id="UP000294546">
    <property type="component" value="Unassembled WGS sequence"/>
</dbReference>
<evidence type="ECO:0000256" key="6">
    <source>
        <dbReference type="ARBA" id="ARBA00023136"/>
    </source>
</evidence>
<dbReference type="PANTHER" id="PTHR30347">
    <property type="entry name" value="POTASSIUM CHANNEL RELATED"/>
    <property type="match status" value="1"/>
</dbReference>
<dbReference type="InterPro" id="IPR024393">
    <property type="entry name" value="MscS_porin"/>
</dbReference>
<dbReference type="Pfam" id="PF21082">
    <property type="entry name" value="MS_channel_3rd"/>
    <property type="match status" value="1"/>
</dbReference>
<evidence type="ECO:0000256" key="9">
    <source>
        <dbReference type="SAM" id="Phobius"/>
    </source>
</evidence>
<dbReference type="InterPro" id="IPR049142">
    <property type="entry name" value="MS_channel_1st"/>
</dbReference>
<evidence type="ECO:0000256" key="7">
    <source>
        <dbReference type="SAM" id="Coils"/>
    </source>
</evidence>
<evidence type="ECO:0000259" key="12">
    <source>
        <dbReference type="Pfam" id="PF12795"/>
    </source>
</evidence>
<evidence type="ECO:0000259" key="14">
    <source>
        <dbReference type="Pfam" id="PF21088"/>
    </source>
</evidence>
<keyword evidence="4 9" id="KW-0812">Transmembrane</keyword>
<keyword evidence="16" id="KW-1185">Reference proteome</keyword>
<comment type="caution">
    <text evidence="15">The sequence shown here is derived from an EMBL/GenBank/DDBJ whole genome shotgun (WGS) entry which is preliminary data.</text>
</comment>
<dbReference type="Pfam" id="PF00924">
    <property type="entry name" value="MS_channel_2nd"/>
    <property type="match status" value="1"/>
</dbReference>
<dbReference type="AlphaFoldDB" id="A0A4R1GAH3"/>
<dbReference type="Gene3D" id="3.30.70.100">
    <property type="match status" value="1"/>
</dbReference>
<feature type="transmembrane region" description="Helical" evidence="9">
    <location>
        <begin position="820"/>
        <end position="841"/>
    </location>
</feature>
<dbReference type="InterPro" id="IPR006685">
    <property type="entry name" value="MscS_channel_2nd"/>
</dbReference>
<dbReference type="InterPro" id="IPR025692">
    <property type="entry name" value="MscS_IM_dom1"/>
</dbReference>
<dbReference type="Gene3D" id="2.30.30.60">
    <property type="match status" value="1"/>
</dbReference>
<gene>
    <name evidence="15" type="ORF">CLV83_3177</name>
</gene>
<dbReference type="InterPro" id="IPR023408">
    <property type="entry name" value="MscS_beta-dom_sf"/>
</dbReference>
<evidence type="ECO:0000313" key="15">
    <source>
        <dbReference type="EMBL" id="TCK04728.1"/>
    </source>
</evidence>
<dbReference type="InterPro" id="IPR011066">
    <property type="entry name" value="MscS_channel_C_sf"/>
</dbReference>
<dbReference type="Pfam" id="PF12795">
    <property type="entry name" value="MscS_porin"/>
    <property type="match status" value="1"/>
</dbReference>
<feature type="domain" description="Mechanosensitive ion channel MscS" evidence="10">
    <location>
        <begin position="910"/>
        <end position="975"/>
    </location>
</feature>
<keyword evidence="6 9" id="KW-0472">Membrane</keyword>
<feature type="coiled-coil region" evidence="7">
    <location>
        <begin position="384"/>
        <end position="411"/>
    </location>
</feature>
<dbReference type="GO" id="GO:0008381">
    <property type="term" value="F:mechanosensitive monoatomic ion channel activity"/>
    <property type="evidence" value="ECO:0007669"/>
    <property type="project" value="UniProtKB-ARBA"/>
</dbReference>
<evidence type="ECO:0000256" key="4">
    <source>
        <dbReference type="ARBA" id="ARBA00022692"/>
    </source>
</evidence>
<dbReference type="PANTHER" id="PTHR30347:SF1">
    <property type="entry name" value="MECHANOSENSITIVE CHANNEL MSCK"/>
    <property type="match status" value="1"/>
</dbReference>
<feature type="domain" description="Mechanosensitive ion channel MscS C-terminal" evidence="13">
    <location>
        <begin position="983"/>
        <end position="1066"/>
    </location>
</feature>
<feature type="transmembrane region" description="Helical" evidence="9">
    <location>
        <begin position="604"/>
        <end position="622"/>
    </location>
</feature>
<keyword evidence="3" id="KW-1003">Cell membrane</keyword>
<dbReference type="InterPro" id="IPR052702">
    <property type="entry name" value="MscS-like_channel"/>
</dbReference>
<feature type="region of interest" description="Disordered" evidence="8">
    <location>
        <begin position="239"/>
        <end position="276"/>
    </location>
</feature>
<evidence type="ECO:0000259" key="13">
    <source>
        <dbReference type="Pfam" id="PF21082"/>
    </source>
</evidence>
<evidence type="ECO:0000256" key="8">
    <source>
        <dbReference type="SAM" id="MobiDB-lite"/>
    </source>
</evidence>